<dbReference type="EMBL" id="GBXM01096631">
    <property type="protein sequence ID" value="JAH11946.1"/>
    <property type="molecule type" value="Transcribed_RNA"/>
</dbReference>
<evidence type="ECO:0000313" key="1">
    <source>
        <dbReference type="EMBL" id="JAH11946.1"/>
    </source>
</evidence>
<name>A0A0E9Q4Y3_ANGAN</name>
<reference evidence="1" key="1">
    <citation type="submission" date="2014-11" db="EMBL/GenBank/DDBJ databases">
        <authorList>
            <person name="Amaro Gonzalez C."/>
        </authorList>
    </citation>
    <scope>NUCLEOTIDE SEQUENCE</scope>
</reference>
<protein>
    <submittedName>
        <fullName evidence="1">Uncharacterized protein</fullName>
    </submittedName>
</protein>
<proteinExistence type="predicted"/>
<reference evidence="1" key="2">
    <citation type="journal article" date="2015" name="Fish Shellfish Immunol.">
        <title>Early steps in the European eel (Anguilla anguilla)-Vibrio vulnificus interaction in the gills: Role of the RtxA13 toxin.</title>
        <authorList>
            <person name="Callol A."/>
            <person name="Pajuelo D."/>
            <person name="Ebbesson L."/>
            <person name="Teles M."/>
            <person name="MacKenzie S."/>
            <person name="Amaro C."/>
        </authorList>
    </citation>
    <scope>NUCLEOTIDE SEQUENCE</scope>
</reference>
<accession>A0A0E9Q4Y3</accession>
<sequence length="15" mass="1482">MSLELGSEGGKEGST</sequence>
<organism evidence="1">
    <name type="scientific">Anguilla anguilla</name>
    <name type="common">European freshwater eel</name>
    <name type="synonym">Muraena anguilla</name>
    <dbReference type="NCBI Taxonomy" id="7936"/>
    <lineage>
        <taxon>Eukaryota</taxon>
        <taxon>Metazoa</taxon>
        <taxon>Chordata</taxon>
        <taxon>Craniata</taxon>
        <taxon>Vertebrata</taxon>
        <taxon>Euteleostomi</taxon>
        <taxon>Actinopterygii</taxon>
        <taxon>Neopterygii</taxon>
        <taxon>Teleostei</taxon>
        <taxon>Anguilliformes</taxon>
        <taxon>Anguillidae</taxon>
        <taxon>Anguilla</taxon>
    </lineage>
</organism>